<accession>A0ACB9SBS7</accession>
<comment type="caution">
    <text evidence="1">The sequence shown here is derived from an EMBL/GenBank/DDBJ whole genome shotgun (WGS) entry which is preliminary data.</text>
</comment>
<sequence length="180" mass="20054">MNRSDKADVAPAECCMCGDSGIPDELHRCKVCLSRYQHRYCSNQYPRDWSYQVCNWCLASRMEDPGDSTQKAVAAVQKNPLDPNSSRSKAAESDRDDGHTKKLRKSLSWKPDGLEIFGKGNGKVKKTGAESLEVSPTTTTLRKRIITRGQSEEMADRGGGPRLVSRSKVPRYKLLDEVSS</sequence>
<dbReference type="EMBL" id="CM042880">
    <property type="protein sequence ID" value="KAI4388707.1"/>
    <property type="molecule type" value="Genomic_DNA"/>
</dbReference>
<proteinExistence type="predicted"/>
<name>A0ACB9SBS7_9MYRT</name>
<keyword evidence="2" id="KW-1185">Reference proteome</keyword>
<protein>
    <submittedName>
        <fullName evidence="1">Uncharacterized protein</fullName>
    </submittedName>
</protein>
<evidence type="ECO:0000313" key="2">
    <source>
        <dbReference type="Proteomes" id="UP001057402"/>
    </source>
</evidence>
<organism evidence="1 2">
    <name type="scientific">Melastoma candidum</name>
    <dbReference type="NCBI Taxonomy" id="119954"/>
    <lineage>
        <taxon>Eukaryota</taxon>
        <taxon>Viridiplantae</taxon>
        <taxon>Streptophyta</taxon>
        <taxon>Embryophyta</taxon>
        <taxon>Tracheophyta</taxon>
        <taxon>Spermatophyta</taxon>
        <taxon>Magnoliopsida</taxon>
        <taxon>eudicotyledons</taxon>
        <taxon>Gunneridae</taxon>
        <taxon>Pentapetalae</taxon>
        <taxon>rosids</taxon>
        <taxon>malvids</taxon>
        <taxon>Myrtales</taxon>
        <taxon>Melastomataceae</taxon>
        <taxon>Melastomatoideae</taxon>
        <taxon>Melastomateae</taxon>
        <taxon>Melastoma</taxon>
    </lineage>
</organism>
<gene>
    <name evidence="1" type="ORF">MLD38_001012</name>
</gene>
<dbReference type="Proteomes" id="UP001057402">
    <property type="component" value="Chromosome 1"/>
</dbReference>
<evidence type="ECO:0000313" key="1">
    <source>
        <dbReference type="EMBL" id="KAI4388707.1"/>
    </source>
</evidence>
<reference evidence="2" key="1">
    <citation type="journal article" date="2023" name="Front. Plant Sci.">
        <title>Chromosomal-level genome assembly of Melastoma candidum provides insights into trichome evolution.</title>
        <authorList>
            <person name="Zhong Y."/>
            <person name="Wu W."/>
            <person name="Sun C."/>
            <person name="Zou P."/>
            <person name="Liu Y."/>
            <person name="Dai S."/>
            <person name="Zhou R."/>
        </authorList>
    </citation>
    <scope>NUCLEOTIDE SEQUENCE [LARGE SCALE GENOMIC DNA]</scope>
</reference>